<reference evidence="3" key="1">
    <citation type="submission" date="2016-01" db="EMBL/GenBank/DDBJ databases">
        <authorList>
            <person name="Mitreva M."/>
            <person name="Pepin K.H."/>
            <person name="Mihindukulasuriya K.A."/>
            <person name="Fulton R."/>
            <person name="Fronick C."/>
            <person name="O'Laughlin M."/>
            <person name="Miner T."/>
            <person name="Herter B."/>
            <person name="Rosa B.A."/>
            <person name="Cordes M."/>
            <person name="Tomlinson C."/>
            <person name="Wollam A."/>
            <person name="Palsikar V.B."/>
            <person name="Mardis E.R."/>
            <person name="Wilson R.K."/>
        </authorList>
    </citation>
    <scope>NUCLEOTIDE SEQUENCE [LARGE SCALE GENOMIC DNA]</scope>
    <source>
        <strain evidence="3">MJR8151</strain>
    </source>
</reference>
<dbReference type="PATRIC" id="fig|33036.3.peg.1869"/>
<evidence type="ECO:0000256" key="1">
    <source>
        <dbReference type="SAM" id="MobiDB-lite"/>
    </source>
</evidence>
<proteinExistence type="predicted"/>
<accession>A0A133K940</accession>
<name>A0A133K940_9FIRM</name>
<dbReference type="EMBL" id="LRPM01000094">
    <property type="protein sequence ID" value="KWZ76088.1"/>
    <property type="molecule type" value="Genomic_DNA"/>
</dbReference>
<evidence type="ECO:0000313" key="3">
    <source>
        <dbReference type="Proteomes" id="UP000070383"/>
    </source>
</evidence>
<protein>
    <submittedName>
        <fullName evidence="2">Uncharacterized protein</fullName>
    </submittedName>
</protein>
<dbReference type="Proteomes" id="UP000070383">
    <property type="component" value="Unassembled WGS sequence"/>
</dbReference>
<dbReference type="AlphaFoldDB" id="A0A133K940"/>
<organism evidence="2 3">
    <name type="scientific">Anaerococcus tetradius</name>
    <dbReference type="NCBI Taxonomy" id="33036"/>
    <lineage>
        <taxon>Bacteria</taxon>
        <taxon>Bacillati</taxon>
        <taxon>Bacillota</taxon>
        <taxon>Tissierellia</taxon>
        <taxon>Tissierellales</taxon>
        <taxon>Peptoniphilaceae</taxon>
        <taxon>Anaerococcus</taxon>
    </lineage>
</organism>
<gene>
    <name evidence="2" type="ORF">HMPREF3200_01890</name>
</gene>
<dbReference type="STRING" id="33036.HMPREF3200_01890"/>
<keyword evidence="3" id="KW-1185">Reference proteome</keyword>
<dbReference type="RefSeq" id="WP_156440809.1">
    <property type="nucleotide sequence ID" value="NZ_KQ955304.1"/>
</dbReference>
<comment type="caution">
    <text evidence="2">The sequence shown here is derived from an EMBL/GenBank/DDBJ whole genome shotgun (WGS) entry which is preliminary data.</text>
</comment>
<sequence length="49" mass="5713">MSKKNHEGKKINKSQDKKKNTKELECKKIVPEVESIPVTSLQWNRTSPF</sequence>
<evidence type="ECO:0000313" key="2">
    <source>
        <dbReference type="EMBL" id="KWZ76088.1"/>
    </source>
</evidence>
<feature type="region of interest" description="Disordered" evidence="1">
    <location>
        <begin position="1"/>
        <end position="25"/>
    </location>
</feature>